<gene>
    <name evidence="3" type="ORF">PM3016_4417</name>
</gene>
<dbReference type="PROSITE" id="PS50846">
    <property type="entry name" value="HMA_2"/>
    <property type="match status" value="1"/>
</dbReference>
<proteinExistence type="predicted"/>
<dbReference type="HOGENOM" id="CLU_134973_10_1_9"/>
<reference evidence="3 4" key="1">
    <citation type="journal article" date="2012" name="J. Bacteriol.">
        <title>Complete Genome Sequence of Paenibacillus mucilaginosus 3016, a Bacterium Functional as Microbial Fertilizer.</title>
        <authorList>
            <person name="Ma M."/>
            <person name="Wang Z."/>
            <person name="Li L."/>
            <person name="Jiang X."/>
            <person name="Guan D."/>
            <person name="Cao F."/>
            <person name="Chen H."/>
            <person name="Wang X."/>
            <person name="Shen D."/>
            <person name="Du B."/>
            <person name="Li J."/>
        </authorList>
    </citation>
    <scope>NUCLEOTIDE SEQUENCE [LARGE SCALE GENOMIC DNA]</scope>
    <source>
        <strain evidence="3 4">3016</strain>
    </source>
</reference>
<name>H6NPZ2_9BACL</name>
<dbReference type="CDD" id="cd00371">
    <property type="entry name" value="HMA"/>
    <property type="match status" value="1"/>
</dbReference>
<feature type="domain" description="HMA" evidence="2">
    <location>
        <begin position="2"/>
        <end position="66"/>
    </location>
</feature>
<dbReference type="InterPro" id="IPR006121">
    <property type="entry name" value="HMA_dom"/>
</dbReference>
<dbReference type="KEGG" id="pmq:PM3016_4417"/>
<dbReference type="GO" id="GO:0046872">
    <property type="term" value="F:metal ion binding"/>
    <property type="evidence" value="ECO:0007669"/>
    <property type="project" value="UniProtKB-KW"/>
</dbReference>
<evidence type="ECO:0000256" key="1">
    <source>
        <dbReference type="ARBA" id="ARBA00022723"/>
    </source>
</evidence>
<dbReference type="SUPFAM" id="SSF55008">
    <property type="entry name" value="HMA, heavy metal-associated domain"/>
    <property type="match status" value="1"/>
</dbReference>
<protein>
    <submittedName>
        <fullName evidence="3">Copper ion binding protein</fullName>
    </submittedName>
</protein>
<accession>H6NPZ2</accession>
<evidence type="ECO:0000259" key="2">
    <source>
        <dbReference type="PROSITE" id="PS50846"/>
    </source>
</evidence>
<keyword evidence="1" id="KW-0479">Metal-binding</keyword>
<dbReference type="AlphaFoldDB" id="H6NPZ2"/>
<dbReference type="EMBL" id="CP003235">
    <property type="protein sequence ID" value="AFC31183.1"/>
    <property type="molecule type" value="Genomic_DNA"/>
</dbReference>
<sequence>MSEARLRVAGMTCESCADSVEGALRNIGAEGQVDLASQTVRVEYDESRVDMNSIRDAIEGKGYRIV</sequence>
<evidence type="ECO:0000313" key="4">
    <source>
        <dbReference type="Proteomes" id="UP000007523"/>
    </source>
</evidence>
<dbReference type="Proteomes" id="UP000007523">
    <property type="component" value="Chromosome"/>
</dbReference>
<keyword evidence="4" id="KW-1185">Reference proteome</keyword>
<evidence type="ECO:0000313" key="3">
    <source>
        <dbReference type="EMBL" id="AFC31183.1"/>
    </source>
</evidence>
<dbReference type="FunFam" id="3.30.70.100:FF:000001">
    <property type="entry name" value="ATPase copper transporting beta"/>
    <property type="match status" value="1"/>
</dbReference>
<dbReference type="Pfam" id="PF00403">
    <property type="entry name" value="HMA"/>
    <property type="match status" value="1"/>
</dbReference>
<organism evidence="3 4">
    <name type="scientific">Paenibacillus mucilaginosus 3016</name>
    <dbReference type="NCBI Taxonomy" id="1116391"/>
    <lineage>
        <taxon>Bacteria</taxon>
        <taxon>Bacillati</taxon>
        <taxon>Bacillota</taxon>
        <taxon>Bacilli</taxon>
        <taxon>Bacillales</taxon>
        <taxon>Paenibacillaceae</taxon>
        <taxon>Paenibacillus</taxon>
    </lineage>
</organism>
<dbReference type="InterPro" id="IPR036163">
    <property type="entry name" value="HMA_dom_sf"/>
</dbReference>
<dbReference type="Gene3D" id="3.30.70.100">
    <property type="match status" value="1"/>
</dbReference>
<dbReference type="STRING" id="1116391.PM3016_4417"/>
<dbReference type="RefSeq" id="WP_014370947.1">
    <property type="nucleotide sequence ID" value="NC_016935.1"/>
</dbReference>